<dbReference type="InterPro" id="IPR050265">
    <property type="entry name" value="Fe/Mn_Superoxide_Dismutase"/>
</dbReference>
<keyword evidence="7" id="KW-0464">Manganese</keyword>
<dbReference type="AlphaFoldDB" id="A0A076G2Z1"/>
<dbReference type="FunFam" id="3.55.40.20:FF:000002">
    <property type="entry name" value="Superoxide dismutase"/>
    <property type="match status" value="1"/>
</dbReference>
<dbReference type="EMBL" id="KF527569">
    <property type="protein sequence ID" value="AII26028.1"/>
    <property type="molecule type" value="mRNA"/>
</dbReference>
<dbReference type="SUPFAM" id="SSF46609">
    <property type="entry name" value="Fe,Mn superoxide dismutase (SOD), N-terminal domain"/>
    <property type="match status" value="1"/>
</dbReference>
<dbReference type="GO" id="GO:0030145">
    <property type="term" value="F:manganese ion binding"/>
    <property type="evidence" value="ECO:0007669"/>
    <property type="project" value="TreeGrafter"/>
</dbReference>
<reference evidence="13" key="1">
    <citation type="submission" date="2013-08" db="EMBL/GenBank/DDBJ databases">
        <authorList>
            <person name="Zhu J.-Y."/>
        </authorList>
    </citation>
    <scope>NUCLEOTIDE SEQUENCE</scope>
</reference>
<evidence type="ECO:0000256" key="9">
    <source>
        <dbReference type="PIRSR" id="PIRSR000349-1"/>
    </source>
</evidence>
<evidence type="ECO:0000256" key="1">
    <source>
        <dbReference type="ARBA" id="ARBA00001936"/>
    </source>
</evidence>
<evidence type="ECO:0000256" key="10">
    <source>
        <dbReference type="RuleBase" id="RU000414"/>
    </source>
</evidence>
<evidence type="ECO:0000256" key="6">
    <source>
        <dbReference type="ARBA" id="ARBA00023002"/>
    </source>
</evidence>
<dbReference type="EC" id="1.15.1.1" evidence="4 10"/>
<dbReference type="Gene3D" id="1.10.287.990">
    <property type="entry name" value="Fe,Mn superoxide dismutase (SOD) domain"/>
    <property type="match status" value="1"/>
</dbReference>
<dbReference type="InterPro" id="IPR019833">
    <property type="entry name" value="Mn/Fe_SOD_BS"/>
</dbReference>
<proteinExistence type="evidence at transcript level"/>
<dbReference type="SUPFAM" id="SSF54719">
    <property type="entry name" value="Fe,Mn superoxide dismutase (SOD), C-terminal domain"/>
    <property type="match status" value="1"/>
</dbReference>
<dbReference type="PIRSF" id="PIRSF000349">
    <property type="entry name" value="SODismutase"/>
    <property type="match status" value="1"/>
</dbReference>
<dbReference type="PANTHER" id="PTHR11404:SF6">
    <property type="entry name" value="SUPEROXIDE DISMUTASE [MN], MITOCHONDRIAL"/>
    <property type="match status" value="1"/>
</dbReference>
<comment type="catalytic activity">
    <reaction evidence="8 10">
        <text>2 superoxide + 2 H(+) = H2O2 + O2</text>
        <dbReference type="Rhea" id="RHEA:20696"/>
        <dbReference type="ChEBI" id="CHEBI:15378"/>
        <dbReference type="ChEBI" id="CHEBI:15379"/>
        <dbReference type="ChEBI" id="CHEBI:16240"/>
        <dbReference type="ChEBI" id="CHEBI:18421"/>
        <dbReference type="EC" id="1.15.1.1"/>
    </reaction>
</comment>
<dbReference type="Pfam" id="PF00081">
    <property type="entry name" value="Sod_Fe_N"/>
    <property type="match status" value="1"/>
</dbReference>
<evidence type="ECO:0000256" key="2">
    <source>
        <dbReference type="ARBA" id="ARBA00002170"/>
    </source>
</evidence>
<keyword evidence="6 10" id="KW-0560">Oxidoreductase</keyword>
<feature type="binding site" evidence="9">
    <location>
        <position position="74"/>
    </location>
    <ligand>
        <name>Mn(2+)</name>
        <dbReference type="ChEBI" id="CHEBI:29035"/>
    </ligand>
</feature>
<name>A0A076G2Z1_TENMO</name>
<evidence type="ECO:0000256" key="5">
    <source>
        <dbReference type="ARBA" id="ARBA00022723"/>
    </source>
</evidence>
<dbReference type="FunFam" id="1.10.287.990:FF:000001">
    <property type="entry name" value="Superoxide dismutase"/>
    <property type="match status" value="1"/>
</dbReference>
<evidence type="ECO:0000256" key="7">
    <source>
        <dbReference type="ARBA" id="ARBA00023211"/>
    </source>
</evidence>
<dbReference type="PANTHER" id="PTHR11404">
    <property type="entry name" value="SUPEROXIDE DISMUTASE 2"/>
    <property type="match status" value="1"/>
</dbReference>
<dbReference type="Pfam" id="PF02777">
    <property type="entry name" value="Sod_Fe_C"/>
    <property type="match status" value="1"/>
</dbReference>
<dbReference type="GO" id="GO:0004784">
    <property type="term" value="F:superoxide dismutase activity"/>
    <property type="evidence" value="ECO:0007669"/>
    <property type="project" value="UniProtKB-EC"/>
</dbReference>
<dbReference type="PRINTS" id="PR01703">
    <property type="entry name" value="MNSODISMTASE"/>
</dbReference>
<evidence type="ECO:0000256" key="4">
    <source>
        <dbReference type="ARBA" id="ARBA00012682"/>
    </source>
</evidence>
<protein>
    <recommendedName>
        <fullName evidence="4 10">Superoxide dismutase</fullName>
        <ecNumber evidence="4 10">1.15.1.1</ecNumber>
    </recommendedName>
</protein>
<evidence type="ECO:0000259" key="11">
    <source>
        <dbReference type="Pfam" id="PF00081"/>
    </source>
</evidence>
<feature type="binding site" evidence="9">
    <location>
        <position position="26"/>
    </location>
    <ligand>
        <name>Mn(2+)</name>
        <dbReference type="ChEBI" id="CHEBI:29035"/>
    </ligand>
</feature>
<feature type="binding site" evidence="9">
    <location>
        <position position="166"/>
    </location>
    <ligand>
        <name>Mn(2+)</name>
        <dbReference type="ChEBI" id="CHEBI:29035"/>
    </ligand>
</feature>
<evidence type="ECO:0000256" key="8">
    <source>
        <dbReference type="ARBA" id="ARBA00049204"/>
    </source>
</evidence>
<comment type="cofactor">
    <cofactor evidence="1">
        <name>Mn(2+)</name>
        <dbReference type="ChEBI" id="CHEBI:29035"/>
    </cofactor>
</comment>
<comment type="similarity">
    <text evidence="3 10">Belongs to the iron/manganese superoxide dismutase family.</text>
</comment>
<dbReference type="InterPro" id="IPR001189">
    <property type="entry name" value="Mn/Fe_SOD"/>
</dbReference>
<dbReference type="InterPro" id="IPR019832">
    <property type="entry name" value="Mn/Fe_SOD_C"/>
</dbReference>
<dbReference type="PROSITE" id="PS00088">
    <property type="entry name" value="SOD_MN"/>
    <property type="match status" value="1"/>
</dbReference>
<feature type="binding site" evidence="9">
    <location>
        <position position="162"/>
    </location>
    <ligand>
        <name>Mn(2+)</name>
        <dbReference type="ChEBI" id="CHEBI:29035"/>
    </ligand>
</feature>
<keyword evidence="5 9" id="KW-0479">Metal-binding</keyword>
<dbReference type="InterPro" id="IPR019831">
    <property type="entry name" value="Mn/Fe_SOD_N"/>
</dbReference>
<reference evidence="13" key="2">
    <citation type="journal article" date="2014" name="Arch. Insect Biochem. Physiol.">
        <title>Parasitization by scleroderma guani influences expression of superoxide dismutase genes in tenebrio molitor.</title>
        <authorList>
            <person name="Zhu J.Y."/>
            <person name="Ze S.Z."/>
            <person name="Stanley D.W."/>
            <person name="Yang B."/>
        </authorList>
    </citation>
    <scope>NUCLEOTIDE SEQUENCE</scope>
</reference>
<accession>A0A076G2Z1</accession>
<evidence type="ECO:0000256" key="3">
    <source>
        <dbReference type="ARBA" id="ARBA00008714"/>
    </source>
</evidence>
<dbReference type="InterPro" id="IPR036314">
    <property type="entry name" value="SOD_C_sf"/>
</dbReference>
<evidence type="ECO:0000313" key="13">
    <source>
        <dbReference type="EMBL" id="AII26028.1"/>
    </source>
</evidence>
<comment type="function">
    <text evidence="10">Destroys radicals which are normally produced within the cells and which are toxic to biological systems.</text>
</comment>
<dbReference type="GO" id="GO:0005739">
    <property type="term" value="C:mitochondrion"/>
    <property type="evidence" value="ECO:0007669"/>
    <property type="project" value="TreeGrafter"/>
</dbReference>
<sequence>MHTLPDLPYDYDALEPVISSEIMKIHHAKHHKAYVDNLNKAEEGLQKALSEKDVSSQIAFHNALKFNGGGHLNHSIFWNNLAPKSRGGGYLNNGQLKTQIEKQFSSFAKFKEVFSSQAVAIKGSGWAWLGYDTRTKNLALATCQNQDPLLATVGLIPLLGVDVWEHAYYLQYKNERPKYVDAIWEIVNWKNVEESYQKAVEFSN</sequence>
<evidence type="ECO:0000259" key="12">
    <source>
        <dbReference type="Pfam" id="PF02777"/>
    </source>
</evidence>
<organism evidence="13">
    <name type="scientific">Tenebrio molitor</name>
    <name type="common">Yellow mealworm beetle</name>
    <dbReference type="NCBI Taxonomy" id="7067"/>
    <lineage>
        <taxon>Eukaryota</taxon>
        <taxon>Metazoa</taxon>
        <taxon>Ecdysozoa</taxon>
        <taxon>Arthropoda</taxon>
        <taxon>Hexapoda</taxon>
        <taxon>Insecta</taxon>
        <taxon>Pterygota</taxon>
        <taxon>Neoptera</taxon>
        <taxon>Endopterygota</taxon>
        <taxon>Coleoptera</taxon>
        <taxon>Polyphaga</taxon>
        <taxon>Cucujiformia</taxon>
        <taxon>Tenebrionidae</taxon>
        <taxon>Tenebrio</taxon>
    </lineage>
</organism>
<dbReference type="Gene3D" id="3.55.40.20">
    <property type="entry name" value="Iron/manganese superoxide dismutase, C-terminal domain"/>
    <property type="match status" value="1"/>
</dbReference>
<feature type="domain" description="Manganese/iron superoxide dismutase N-terminal" evidence="11">
    <location>
        <begin position="2"/>
        <end position="82"/>
    </location>
</feature>
<dbReference type="InterPro" id="IPR036324">
    <property type="entry name" value="Mn/Fe_SOD_N_sf"/>
</dbReference>
<comment type="function">
    <text evidence="2">Destroys superoxide anion radicals which are normally produced within the cells and which are toxic to biological systems.</text>
</comment>
<feature type="domain" description="Manganese/iron superoxide dismutase C-terminal" evidence="12">
    <location>
        <begin position="93"/>
        <end position="194"/>
    </location>
</feature>